<gene>
    <name evidence="3" type="ORF">DWQ67_02910</name>
</gene>
<protein>
    <recommendedName>
        <fullName evidence="2">M23ase beta-sheet core domain-containing protein</fullName>
    </recommendedName>
</protein>
<evidence type="ECO:0000259" key="2">
    <source>
        <dbReference type="Pfam" id="PF01551"/>
    </source>
</evidence>
<feature type="region of interest" description="Disordered" evidence="1">
    <location>
        <begin position="24"/>
        <end position="50"/>
    </location>
</feature>
<dbReference type="CDD" id="cd12797">
    <property type="entry name" value="M23_peptidase"/>
    <property type="match status" value="1"/>
</dbReference>
<dbReference type="InterPro" id="IPR050570">
    <property type="entry name" value="Cell_wall_metabolism_enzyme"/>
</dbReference>
<accession>A0A496PMV6</accession>
<proteinExistence type="predicted"/>
<dbReference type="PANTHER" id="PTHR21666">
    <property type="entry name" value="PEPTIDASE-RELATED"/>
    <property type="match status" value="1"/>
</dbReference>
<evidence type="ECO:0000313" key="4">
    <source>
        <dbReference type="Proteomes" id="UP000273119"/>
    </source>
</evidence>
<dbReference type="RefSeq" id="WP_121484059.1">
    <property type="nucleotide sequence ID" value="NZ_QQXL01000001.1"/>
</dbReference>
<dbReference type="Pfam" id="PF01551">
    <property type="entry name" value="Peptidase_M23"/>
    <property type="match status" value="1"/>
</dbReference>
<dbReference type="GO" id="GO:0004222">
    <property type="term" value="F:metalloendopeptidase activity"/>
    <property type="evidence" value="ECO:0007669"/>
    <property type="project" value="TreeGrafter"/>
</dbReference>
<feature type="compositionally biased region" description="Basic and acidic residues" evidence="1">
    <location>
        <begin position="31"/>
        <end position="46"/>
    </location>
</feature>
<dbReference type="PANTHER" id="PTHR21666:SF270">
    <property type="entry name" value="MUREIN HYDROLASE ACTIVATOR ENVC"/>
    <property type="match status" value="1"/>
</dbReference>
<dbReference type="AlphaFoldDB" id="A0A496PMV6"/>
<keyword evidence="4" id="KW-1185">Reference proteome</keyword>
<dbReference type="InterPro" id="IPR011055">
    <property type="entry name" value="Dup_hybrid_motif"/>
</dbReference>
<dbReference type="InterPro" id="IPR016047">
    <property type="entry name" value="M23ase_b-sheet_dom"/>
</dbReference>
<sequence length="413" mass="44251">MTAWRMALALEQLLGQIRTYYPTRSTASDGGKGDSAHAARTSDHNPDASGVVRARDFTHDPGVFDAHAFADRLVAARDPRVKYVISAGRISVENGAWTPYMGANPHQKHVHVSVISGAAGDDERPWPAVPTKGHTMPHAVSPFTGRYTQKHGSAGGYTGHAGIDVAPPSPGQTGKPVRAMFAGTVVRTARGVRPGNRRSTWAPGRTGNGVLIRNTDGEAQGYNHVTPTVRAGQKVTAGQVIGYNDRSGNQTAPHLHFETWADWRNASSHYDPARAFRRFGISVGSAPAGGGGGASKPATKPKPSKPSPGKKWPDANLSAKATKAQIADAWYALMAVAGYRDRSATQRRQRWLKAQGTYKGALDGKWGRLTTKALQQTLAKRGYYHGVIDSVAGPMLRAAEIAFLNSQRKTNLK</sequence>
<comment type="caution">
    <text evidence="3">The sequence shown here is derived from an EMBL/GenBank/DDBJ whole genome shotgun (WGS) entry which is preliminary data.</text>
</comment>
<evidence type="ECO:0000256" key="1">
    <source>
        <dbReference type="SAM" id="MobiDB-lite"/>
    </source>
</evidence>
<organism evidence="3 4">
    <name type="scientific">Galactobacter caseinivorans</name>
    <dbReference type="NCBI Taxonomy" id="2676123"/>
    <lineage>
        <taxon>Bacteria</taxon>
        <taxon>Bacillati</taxon>
        <taxon>Actinomycetota</taxon>
        <taxon>Actinomycetes</taxon>
        <taxon>Micrococcales</taxon>
        <taxon>Micrococcaceae</taxon>
        <taxon>Galactobacter</taxon>
    </lineage>
</organism>
<reference evidence="3 4" key="1">
    <citation type="submission" date="2018-07" db="EMBL/GenBank/DDBJ databases">
        <title>Arthrobacter sp. nov., isolated from raw cow's milk with high bacterial count.</title>
        <authorList>
            <person name="Hahne J."/>
            <person name="Isele D."/>
            <person name="Lipski A."/>
        </authorList>
    </citation>
    <scope>NUCLEOTIDE SEQUENCE [LARGE SCALE GENOMIC DNA]</scope>
    <source>
        <strain evidence="3 4">JZ R-183</strain>
    </source>
</reference>
<feature type="domain" description="M23ase beta-sheet core" evidence="2">
    <location>
        <begin position="159"/>
        <end position="262"/>
    </location>
</feature>
<dbReference type="SUPFAM" id="SSF51261">
    <property type="entry name" value="Duplicated hybrid motif"/>
    <property type="match status" value="1"/>
</dbReference>
<name>A0A496PMV6_9MICC</name>
<dbReference type="EMBL" id="QQXL01000001">
    <property type="protein sequence ID" value="RKW71796.1"/>
    <property type="molecule type" value="Genomic_DNA"/>
</dbReference>
<dbReference type="Proteomes" id="UP000273119">
    <property type="component" value="Unassembled WGS sequence"/>
</dbReference>
<feature type="region of interest" description="Disordered" evidence="1">
    <location>
        <begin position="287"/>
        <end position="315"/>
    </location>
</feature>
<evidence type="ECO:0000313" key="3">
    <source>
        <dbReference type="EMBL" id="RKW71796.1"/>
    </source>
</evidence>
<dbReference type="Gene3D" id="2.70.70.10">
    <property type="entry name" value="Glucose Permease (Domain IIA)"/>
    <property type="match status" value="1"/>
</dbReference>